<feature type="domain" description="RecQ mediated genome instability protein 1 OB-fold" evidence="3">
    <location>
        <begin position="82"/>
        <end position="205"/>
    </location>
</feature>
<dbReference type="AlphaFoldDB" id="A0A0N5B2H6"/>
<dbReference type="WBParaSite" id="SPAL_0000028300.1">
    <property type="protein sequence ID" value="SPAL_0000028300.1"/>
    <property type="gene ID" value="SPAL_0000028300"/>
</dbReference>
<dbReference type="Gene3D" id="2.40.50.770">
    <property type="entry name" value="RecQ-mediated genome instability protein Rmi1, C-terminal domain"/>
    <property type="match status" value="2"/>
</dbReference>
<dbReference type="InterPro" id="IPR013894">
    <property type="entry name" value="RMI1_OB"/>
</dbReference>
<dbReference type="Pfam" id="PF08585">
    <property type="entry name" value="RMI1_N_C"/>
    <property type="match status" value="1"/>
</dbReference>
<sequence>MKSNKDVGSLLHFFSTLHIDINESWLKDAVAYIDSQKLNINFEQYKNLVFDQLLYSNLCDSLSIKKIFNWNNDKYYHREKINLFVQVKTIYDVSRSALEQFLEMSINNCVSIGDFDLQSNNTESNASNKETKSSARRMLMLKVTDGKNDFTAIESTHIPFLSAYLKPGIKLYISGECEIANGVIHLKKENCQVIGGAVKAYLSQNTLDKVLAGLLPKLNISSKDRKQAKKYCREKMKEVDNALSNNSINNLQQLSNSLDYTYKKEEENTIPNKENTSNDVPKAEISLTSSSINRFDGNNVSTLQKKTPHTSNKPLNIVTSNVKSNSTLKDKNLTVPEIFDYFFKLHIFLNNDWISSNLQKVSNKYSDTKSQMKYIYQLFLECGISKCLISSSPEFKKGFQEIESHLIMEIESISLRKDDNIKVENGNSQCKFVYKLSDGNKYFDAIIREPITCNTCNHGHLLPGFKLLIHGKLEVNDSNNLLLNGSNCKLLDETFSLPDINVSETKPKTPVNKPQTYILIDSDDEYIVEDDIPSKKQKLW</sequence>
<keyword evidence="4" id="KW-1185">Reference proteome</keyword>
<dbReference type="GO" id="GO:0000724">
    <property type="term" value="P:double-strand break repair via homologous recombination"/>
    <property type="evidence" value="ECO:0007669"/>
    <property type="project" value="TreeGrafter"/>
</dbReference>
<dbReference type="Proteomes" id="UP000046392">
    <property type="component" value="Unplaced"/>
</dbReference>
<reference evidence="5" key="1">
    <citation type="submission" date="2017-02" db="UniProtKB">
        <authorList>
            <consortium name="WormBaseParasite"/>
        </authorList>
    </citation>
    <scope>IDENTIFICATION</scope>
</reference>
<evidence type="ECO:0000313" key="5">
    <source>
        <dbReference type="WBParaSite" id="SPAL_0000028300.1"/>
    </source>
</evidence>
<dbReference type="InterPro" id="IPR042470">
    <property type="entry name" value="RMI1_N_C_sf"/>
</dbReference>
<dbReference type="GO" id="GO:0016604">
    <property type="term" value="C:nuclear body"/>
    <property type="evidence" value="ECO:0007669"/>
    <property type="project" value="TreeGrafter"/>
</dbReference>
<protein>
    <recommendedName>
        <fullName evidence="2">RecQ-mediated genome instability protein 1</fullName>
    </recommendedName>
</protein>
<dbReference type="GO" id="GO:0031422">
    <property type="term" value="C:RecQ family helicase-topoisomerase III complex"/>
    <property type="evidence" value="ECO:0007669"/>
    <property type="project" value="TreeGrafter"/>
</dbReference>
<evidence type="ECO:0000256" key="1">
    <source>
        <dbReference type="ARBA" id="ARBA00006395"/>
    </source>
</evidence>
<dbReference type="STRING" id="174720.A0A0N5B2H6"/>
<name>A0A0N5B2H6_STREA</name>
<proteinExistence type="inferred from homology"/>
<accession>A0A0N5B2H6</accession>
<evidence type="ECO:0000259" key="3">
    <source>
        <dbReference type="Pfam" id="PF08585"/>
    </source>
</evidence>
<dbReference type="SMART" id="SM01161">
    <property type="entry name" value="DUF1767"/>
    <property type="match status" value="1"/>
</dbReference>
<evidence type="ECO:0000256" key="2">
    <source>
        <dbReference type="ARBA" id="ARBA00018987"/>
    </source>
</evidence>
<organism evidence="4 5">
    <name type="scientific">Strongyloides papillosus</name>
    <name type="common">Intestinal threadworm</name>
    <dbReference type="NCBI Taxonomy" id="174720"/>
    <lineage>
        <taxon>Eukaryota</taxon>
        <taxon>Metazoa</taxon>
        <taxon>Ecdysozoa</taxon>
        <taxon>Nematoda</taxon>
        <taxon>Chromadorea</taxon>
        <taxon>Rhabditida</taxon>
        <taxon>Tylenchina</taxon>
        <taxon>Panagrolaimomorpha</taxon>
        <taxon>Strongyloidoidea</taxon>
        <taxon>Strongyloididae</taxon>
        <taxon>Strongyloides</taxon>
    </lineage>
</organism>
<dbReference type="GO" id="GO:0000712">
    <property type="term" value="P:resolution of meiotic recombination intermediates"/>
    <property type="evidence" value="ECO:0007669"/>
    <property type="project" value="TreeGrafter"/>
</dbReference>
<evidence type="ECO:0000313" key="4">
    <source>
        <dbReference type="Proteomes" id="UP000046392"/>
    </source>
</evidence>
<dbReference type="PANTHER" id="PTHR14790">
    <property type="entry name" value="RECQ-MEDIATED GENOME INSTABILITY PROTEIN 1 RMI1"/>
    <property type="match status" value="1"/>
</dbReference>
<comment type="similarity">
    <text evidence="1">Belongs to the RMI1 family.</text>
</comment>
<dbReference type="PANTHER" id="PTHR14790:SF15">
    <property type="entry name" value="RECQ-MEDIATED GENOME INSTABILITY PROTEIN 1"/>
    <property type="match status" value="1"/>
</dbReference>